<keyword evidence="3" id="KW-0325">Glycoprotein</keyword>
<evidence type="ECO:0000313" key="4">
    <source>
        <dbReference type="EMBL" id="MBO3099963.1"/>
    </source>
</evidence>
<keyword evidence="2" id="KW-0732">Signal</keyword>
<reference evidence="4 5" key="1">
    <citation type="submission" date="2021-03" db="EMBL/GenBank/DDBJ databases">
        <title>Gelidibacter sp. nov., isolated from costal sediment.</title>
        <authorList>
            <person name="Lun K.-Y."/>
        </authorList>
    </citation>
    <scope>NUCLEOTIDE SEQUENCE [LARGE SCALE GENOMIC DNA]</scope>
    <source>
        <strain evidence="4 5">DF109</strain>
    </source>
</reference>
<evidence type="ECO:0000313" key="5">
    <source>
        <dbReference type="Proteomes" id="UP000681315"/>
    </source>
</evidence>
<dbReference type="EMBL" id="JAGEVG010000025">
    <property type="protein sequence ID" value="MBO3099963.1"/>
    <property type="molecule type" value="Genomic_DNA"/>
</dbReference>
<dbReference type="Gene3D" id="3.80.10.10">
    <property type="entry name" value="Ribonuclease Inhibitor"/>
    <property type="match status" value="1"/>
</dbReference>
<comment type="subcellular location">
    <subcellularLocation>
        <location evidence="1">Cell envelope</location>
    </subcellularLocation>
</comment>
<keyword evidence="5" id="KW-1185">Reference proteome</keyword>
<dbReference type="InterPro" id="IPR032675">
    <property type="entry name" value="LRR_dom_sf"/>
</dbReference>
<evidence type="ECO:0008006" key="6">
    <source>
        <dbReference type="Google" id="ProtNLM"/>
    </source>
</evidence>
<dbReference type="PANTHER" id="PTHR31018:SF3">
    <property type="entry name" value="RECEPTOR PROTEIN-TYROSINE KINASE"/>
    <property type="match status" value="1"/>
</dbReference>
<dbReference type="RefSeq" id="WP_208235070.1">
    <property type="nucleotide sequence ID" value="NZ_JAGEVG010000025.1"/>
</dbReference>
<sequence>MKLKIIFLLSTMACLIISCGTKDDDVSIVEENVTKTYGNHVFLDSQSKLDAFAANNYDEIIGNIVLTGLSITSATDLKSIKFISGDILVMGTNLENLDGLANTNVSDDSILEINSNQKLTSLNGLSSISKRLKRLVIKGNPLIKDLEGLKNITHVTTEIFLSDTKELTSLNGLSGISSEVFFVQIRDNSALVDTEGLRNIPKIEHLHFINNSALISISNMSSLTEVIVLGISRNASLENINGLSELKTCSTLRIHHNNSLKNLDGLIKLSKVDNGMMGITNNTSLRDFCGLSLIATVSSANYFNIEFNYYNPTKNDIKAGNCSI</sequence>
<evidence type="ECO:0000256" key="3">
    <source>
        <dbReference type="ARBA" id="ARBA00023180"/>
    </source>
</evidence>
<name>A0ABS3SW76_9FLAO</name>
<dbReference type="Proteomes" id="UP000681315">
    <property type="component" value="Unassembled WGS sequence"/>
</dbReference>
<evidence type="ECO:0000256" key="1">
    <source>
        <dbReference type="ARBA" id="ARBA00004196"/>
    </source>
</evidence>
<dbReference type="InterPro" id="IPR051648">
    <property type="entry name" value="CWI-Assembly_Regulator"/>
</dbReference>
<dbReference type="SUPFAM" id="SSF52058">
    <property type="entry name" value="L domain-like"/>
    <property type="match status" value="2"/>
</dbReference>
<dbReference type="PROSITE" id="PS51257">
    <property type="entry name" value="PROKAR_LIPOPROTEIN"/>
    <property type="match status" value="1"/>
</dbReference>
<comment type="caution">
    <text evidence="4">The sequence shown here is derived from an EMBL/GenBank/DDBJ whole genome shotgun (WGS) entry which is preliminary data.</text>
</comment>
<organism evidence="4 5">
    <name type="scientific">Gelidibacter pelagius</name>
    <dbReference type="NCBI Taxonomy" id="2819985"/>
    <lineage>
        <taxon>Bacteria</taxon>
        <taxon>Pseudomonadati</taxon>
        <taxon>Bacteroidota</taxon>
        <taxon>Flavobacteriia</taxon>
        <taxon>Flavobacteriales</taxon>
        <taxon>Flavobacteriaceae</taxon>
        <taxon>Gelidibacter</taxon>
    </lineage>
</organism>
<evidence type="ECO:0000256" key="2">
    <source>
        <dbReference type="ARBA" id="ARBA00022729"/>
    </source>
</evidence>
<gene>
    <name evidence="4" type="ORF">J4051_16955</name>
</gene>
<accession>A0ABS3SW76</accession>
<dbReference type="PANTHER" id="PTHR31018">
    <property type="entry name" value="SPORULATION-SPECIFIC PROTEIN-RELATED"/>
    <property type="match status" value="1"/>
</dbReference>
<protein>
    <recommendedName>
        <fullName evidence="6">Receptor L domain-containing protein</fullName>
    </recommendedName>
</protein>
<proteinExistence type="predicted"/>